<sequence>DPRGARLLVGVRDGHRGHAPRGRGRRRDAGGGAPGPLGRAARVGRDERRSVIQRDRVGGAGQARVGFIGRLRARRGHRRLHGSTCGEGLQVALDRCGRLV</sequence>
<gene>
    <name evidence="2" type="ORF">AVDCRST_MAG54-12</name>
</gene>
<dbReference type="EMBL" id="CADCTH010000003">
    <property type="protein sequence ID" value="CAA9209234.1"/>
    <property type="molecule type" value="Genomic_DNA"/>
</dbReference>
<name>A0A6J4H2C5_9PSEU</name>
<dbReference type="AlphaFoldDB" id="A0A6J4H2C5"/>
<reference evidence="2" key="1">
    <citation type="submission" date="2020-02" db="EMBL/GenBank/DDBJ databases">
        <authorList>
            <person name="Meier V. D."/>
        </authorList>
    </citation>
    <scope>NUCLEOTIDE SEQUENCE</scope>
    <source>
        <strain evidence="2">AVDCRST_MAG54</strain>
    </source>
</reference>
<evidence type="ECO:0000313" key="2">
    <source>
        <dbReference type="EMBL" id="CAA9209234.1"/>
    </source>
</evidence>
<feature type="non-terminal residue" evidence="2">
    <location>
        <position position="1"/>
    </location>
</feature>
<protein>
    <submittedName>
        <fullName evidence="2">Uncharacterized protein</fullName>
    </submittedName>
</protein>
<evidence type="ECO:0000256" key="1">
    <source>
        <dbReference type="SAM" id="MobiDB-lite"/>
    </source>
</evidence>
<accession>A0A6J4H2C5</accession>
<proteinExistence type="predicted"/>
<feature type="non-terminal residue" evidence="2">
    <location>
        <position position="100"/>
    </location>
</feature>
<organism evidence="2">
    <name type="scientific">uncultured Actinomycetospora sp</name>
    <dbReference type="NCBI Taxonomy" id="1135996"/>
    <lineage>
        <taxon>Bacteria</taxon>
        <taxon>Bacillati</taxon>
        <taxon>Actinomycetota</taxon>
        <taxon>Actinomycetes</taxon>
        <taxon>Pseudonocardiales</taxon>
        <taxon>Pseudonocardiaceae</taxon>
        <taxon>Actinomycetospora</taxon>
        <taxon>environmental samples</taxon>
    </lineage>
</organism>
<feature type="compositionally biased region" description="Basic residues" evidence="1">
    <location>
        <begin position="15"/>
        <end position="26"/>
    </location>
</feature>
<feature type="region of interest" description="Disordered" evidence="1">
    <location>
        <begin position="1"/>
        <end position="46"/>
    </location>
</feature>